<protein>
    <submittedName>
        <fullName evidence="1">Uncharacterized protein</fullName>
    </submittedName>
</protein>
<comment type="caution">
    <text evidence="1">The sequence shown here is derived from an EMBL/GenBank/DDBJ whole genome shotgun (WGS) entry which is preliminary data.</text>
</comment>
<dbReference type="EMBL" id="CM042048">
    <property type="protein sequence ID" value="KAI3757777.1"/>
    <property type="molecule type" value="Genomic_DNA"/>
</dbReference>
<evidence type="ECO:0000313" key="1">
    <source>
        <dbReference type="EMBL" id="KAI3757777.1"/>
    </source>
</evidence>
<organism evidence="1 2">
    <name type="scientific">Arctium lappa</name>
    <name type="common">Greater burdock</name>
    <name type="synonym">Lappa major</name>
    <dbReference type="NCBI Taxonomy" id="4217"/>
    <lineage>
        <taxon>Eukaryota</taxon>
        <taxon>Viridiplantae</taxon>
        <taxon>Streptophyta</taxon>
        <taxon>Embryophyta</taxon>
        <taxon>Tracheophyta</taxon>
        <taxon>Spermatophyta</taxon>
        <taxon>Magnoliopsida</taxon>
        <taxon>eudicotyledons</taxon>
        <taxon>Gunneridae</taxon>
        <taxon>Pentapetalae</taxon>
        <taxon>asterids</taxon>
        <taxon>campanulids</taxon>
        <taxon>Asterales</taxon>
        <taxon>Asteraceae</taxon>
        <taxon>Carduoideae</taxon>
        <taxon>Cardueae</taxon>
        <taxon>Arctiinae</taxon>
        <taxon>Arctium</taxon>
    </lineage>
</organism>
<accession>A0ACB9EG28</accession>
<reference evidence="2" key="1">
    <citation type="journal article" date="2022" name="Mol. Ecol. Resour.">
        <title>The genomes of chicory, endive, great burdock and yacon provide insights into Asteraceae palaeo-polyploidization history and plant inulin production.</title>
        <authorList>
            <person name="Fan W."/>
            <person name="Wang S."/>
            <person name="Wang H."/>
            <person name="Wang A."/>
            <person name="Jiang F."/>
            <person name="Liu H."/>
            <person name="Zhao H."/>
            <person name="Xu D."/>
            <person name="Zhang Y."/>
        </authorList>
    </citation>
    <scope>NUCLEOTIDE SEQUENCE [LARGE SCALE GENOMIC DNA]</scope>
    <source>
        <strain evidence="2">cv. Niubang</strain>
    </source>
</reference>
<reference evidence="1 2" key="2">
    <citation type="journal article" date="2022" name="Mol. Ecol. Resour.">
        <title>The genomes of chicory, endive, great burdock and yacon provide insights into Asteraceae paleo-polyploidization history and plant inulin production.</title>
        <authorList>
            <person name="Fan W."/>
            <person name="Wang S."/>
            <person name="Wang H."/>
            <person name="Wang A."/>
            <person name="Jiang F."/>
            <person name="Liu H."/>
            <person name="Zhao H."/>
            <person name="Xu D."/>
            <person name="Zhang Y."/>
        </authorList>
    </citation>
    <scope>NUCLEOTIDE SEQUENCE [LARGE SCALE GENOMIC DNA]</scope>
    <source>
        <strain evidence="2">cv. Niubang</strain>
    </source>
</reference>
<proteinExistence type="predicted"/>
<dbReference type="Proteomes" id="UP001055879">
    <property type="component" value="Linkage Group LG02"/>
</dbReference>
<evidence type="ECO:0000313" key="2">
    <source>
        <dbReference type="Proteomes" id="UP001055879"/>
    </source>
</evidence>
<sequence length="438" mass="49370">MDDEAISDAWERFKELLRKCPHHGMSTVFNSKTFYNGLNPMAKQMIYATAGGAFTANASYAKFLKDILSKKKKLTEYETIALTEGCNALLTNRIPPKLKDLGSFTIPCLIGGKDIGKALCDLGASINLMPLSVFNNLGIGEAKPTTVTLQLADKTIGYPKGKIKDVLVKVDKFIFLADFIILDFEADNDIPIILGRPFLATRRTLIDVQKGELTIRLQDRKEAGKLKKEDVEEFALREEEIVPVNVATFELLENNEQKPFTPSIVSPPDLELKQLPSRLKNAFLGEEGKSHVIISSTLDLHQEKKLVDTLKLHTKPLGQTIADQFVMNMIQDWFTQNNRYMNGLIDQRREFMDNVKMRKTKLVDKGKKKVRTVVEELKADLEAKANNKIRKLGKKSKDLKKENEELKVEHSRFKAEADVADATTFTGSFEDTHPTPLE</sequence>
<gene>
    <name evidence="1" type="ORF">L6452_05320</name>
</gene>
<keyword evidence="2" id="KW-1185">Reference proteome</keyword>
<name>A0ACB9EG28_ARCLA</name>